<dbReference type="Gene3D" id="3.10.180.10">
    <property type="entry name" value="2,3-Dihydroxybiphenyl 1,2-Dioxygenase, domain 1"/>
    <property type="match status" value="2"/>
</dbReference>
<dbReference type="Pfam" id="PF18029">
    <property type="entry name" value="Glyoxalase_6"/>
    <property type="match status" value="2"/>
</dbReference>
<reference evidence="2" key="1">
    <citation type="submission" date="2022-01" db="EMBL/GenBank/DDBJ databases">
        <title>Nocardioidaceae gen. sp. A5X3R13.</title>
        <authorList>
            <person name="Lopez Marin M.A."/>
            <person name="Uhlik O."/>
        </authorList>
    </citation>
    <scope>NUCLEOTIDE SEQUENCE</scope>
    <source>
        <strain evidence="2">A5X3R13</strain>
    </source>
</reference>
<accession>A0AA46YJX0</accession>
<dbReference type="InterPro" id="IPR029068">
    <property type="entry name" value="Glyas_Bleomycin-R_OHBP_Dase"/>
</dbReference>
<feature type="domain" description="Glyoxalase-like" evidence="1">
    <location>
        <begin position="136"/>
        <end position="233"/>
    </location>
</feature>
<dbReference type="AlphaFoldDB" id="A0AA46YJX0"/>
<sequence>MDERTRVRWLTAVVSSPHADAVRFWSAVTGSTPDGSAGYVPLRPQNADPYVWLDRDDREVRLIVHVDDPAVAVQRAASLGATRIDASDSMARLTSPGGLAFGVTGAGPPRRRPAPLSWPGGHRSILDQVSVDISPGAHETEVAFLESLLGWPVRHGARPEFDYLVRQPEQALRILLQRLDVPAYGATSTHVDLACDSVPDEVARHLALGATLVADYPLWTTMRDPAGAAYCLTRRSPDTGALT</sequence>
<evidence type="ECO:0000313" key="2">
    <source>
        <dbReference type="EMBL" id="UYM04019.1"/>
    </source>
</evidence>
<proteinExistence type="predicted"/>
<evidence type="ECO:0000313" key="3">
    <source>
        <dbReference type="Proteomes" id="UP001164390"/>
    </source>
</evidence>
<dbReference type="EMBL" id="CP094970">
    <property type="protein sequence ID" value="UYM04019.1"/>
    <property type="molecule type" value="Genomic_DNA"/>
</dbReference>
<dbReference type="SUPFAM" id="SSF54593">
    <property type="entry name" value="Glyoxalase/Bleomycin resistance protein/Dihydroxybiphenyl dioxygenase"/>
    <property type="match status" value="1"/>
</dbReference>
<organism evidence="2 3">
    <name type="scientific">Solicola gregarius</name>
    <dbReference type="NCBI Taxonomy" id="2908642"/>
    <lineage>
        <taxon>Bacteria</taxon>
        <taxon>Bacillati</taxon>
        <taxon>Actinomycetota</taxon>
        <taxon>Actinomycetes</taxon>
        <taxon>Propionibacteriales</taxon>
        <taxon>Nocardioidaceae</taxon>
        <taxon>Solicola</taxon>
    </lineage>
</organism>
<dbReference type="RefSeq" id="WP_271632662.1">
    <property type="nucleotide sequence ID" value="NZ_CP094970.1"/>
</dbReference>
<dbReference type="KEGG" id="sgrg:L0C25_15880"/>
<feature type="domain" description="Glyoxalase-like" evidence="1">
    <location>
        <begin position="18"/>
        <end position="103"/>
    </location>
</feature>
<gene>
    <name evidence="2" type="ORF">L0C25_15880</name>
</gene>
<name>A0AA46YJX0_9ACTN</name>
<keyword evidence="3" id="KW-1185">Reference proteome</keyword>
<dbReference type="Proteomes" id="UP001164390">
    <property type="component" value="Chromosome"/>
</dbReference>
<dbReference type="InterPro" id="IPR041581">
    <property type="entry name" value="Glyoxalase_6"/>
</dbReference>
<evidence type="ECO:0000259" key="1">
    <source>
        <dbReference type="Pfam" id="PF18029"/>
    </source>
</evidence>
<protein>
    <submittedName>
        <fullName evidence="2">VOC family protein</fullName>
    </submittedName>
</protein>